<protein>
    <recommendedName>
        <fullName evidence="5">Beta-xylanase</fullName>
        <ecNumber evidence="5">3.2.1.8</ecNumber>
    </recommendedName>
</protein>
<keyword evidence="8" id="KW-1185">Reference proteome</keyword>
<evidence type="ECO:0000256" key="3">
    <source>
        <dbReference type="ARBA" id="ARBA00023295"/>
    </source>
</evidence>
<keyword evidence="4 5" id="KW-0624">Polysaccharide degradation</keyword>
<dbReference type="InterPro" id="IPR017853">
    <property type="entry name" value="GH"/>
</dbReference>
<dbReference type="Gene3D" id="3.20.20.80">
    <property type="entry name" value="Glycosidases"/>
    <property type="match status" value="1"/>
</dbReference>
<organism evidence="7 8">
    <name type="scientific">Tautonia plasticadhaerens</name>
    <dbReference type="NCBI Taxonomy" id="2527974"/>
    <lineage>
        <taxon>Bacteria</taxon>
        <taxon>Pseudomonadati</taxon>
        <taxon>Planctomycetota</taxon>
        <taxon>Planctomycetia</taxon>
        <taxon>Isosphaerales</taxon>
        <taxon>Isosphaeraceae</taxon>
        <taxon>Tautonia</taxon>
    </lineage>
</organism>
<dbReference type="GO" id="GO:0031176">
    <property type="term" value="F:endo-1,4-beta-xylanase activity"/>
    <property type="evidence" value="ECO:0007669"/>
    <property type="project" value="UniProtKB-EC"/>
</dbReference>
<evidence type="ECO:0000256" key="5">
    <source>
        <dbReference type="RuleBase" id="RU361174"/>
    </source>
</evidence>
<evidence type="ECO:0000256" key="2">
    <source>
        <dbReference type="ARBA" id="ARBA00023277"/>
    </source>
</evidence>
<evidence type="ECO:0000313" key="7">
    <source>
        <dbReference type="EMBL" id="QDV35010.1"/>
    </source>
</evidence>
<comment type="catalytic activity">
    <reaction evidence="5">
        <text>Endohydrolysis of (1-&gt;4)-beta-D-xylosidic linkages in xylans.</text>
        <dbReference type="EC" id="3.2.1.8"/>
    </reaction>
</comment>
<dbReference type="PROSITE" id="PS51760">
    <property type="entry name" value="GH10_2"/>
    <property type="match status" value="1"/>
</dbReference>
<reference evidence="7 8" key="1">
    <citation type="submission" date="2019-02" db="EMBL/GenBank/DDBJ databases">
        <title>Deep-cultivation of Planctomycetes and their phenomic and genomic characterization uncovers novel biology.</title>
        <authorList>
            <person name="Wiegand S."/>
            <person name="Jogler M."/>
            <person name="Boedeker C."/>
            <person name="Pinto D."/>
            <person name="Vollmers J."/>
            <person name="Rivas-Marin E."/>
            <person name="Kohn T."/>
            <person name="Peeters S.H."/>
            <person name="Heuer A."/>
            <person name="Rast P."/>
            <person name="Oberbeckmann S."/>
            <person name="Bunk B."/>
            <person name="Jeske O."/>
            <person name="Meyerdierks A."/>
            <person name="Storesund J.E."/>
            <person name="Kallscheuer N."/>
            <person name="Luecker S."/>
            <person name="Lage O.M."/>
            <person name="Pohl T."/>
            <person name="Merkel B.J."/>
            <person name="Hornburger P."/>
            <person name="Mueller R.-W."/>
            <person name="Bruemmer F."/>
            <person name="Labrenz M."/>
            <person name="Spormann A.M."/>
            <person name="Op den Camp H."/>
            <person name="Overmann J."/>
            <person name="Amann R."/>
            <person name="Jetten M.S.M."/>
            <person name="Mascher T."/>
            <person name="Medema M.H."/>
            <person name="Devos D.P."/>
            <person name="Kaster A.-K."/>
            <person name="Ovreas L."/>
            <person name="Rohde M."/>
            <person name="Galperin M.Y."/>
            <person name="Jogler C."/>
        </authorList>
    </citation>
    <scope>NUCLEOTIDE SEQUENCE [LARGE SCALE GENOMIC DNA]</scope>
    <source>
        <strain evidence="7 8">ElP</strain>
    </source>
</reference>
<sequence length="382" mass="42098">MSFRVACTLISLLAATADRPAAALDGEEGGPEPGSLREKFGDRFVVGVALGGRVPDDYSPAERRLILGQFGGVTPENCMKMTAIQPVEGEYRFDEADALVDFAQGHGLQVVGHTLVWAKDERTPPWFFRDGDGPASRELVLSRMKDHIRTVVSRYRGRVASWDVVNEALDDGEPYLRPSSWLEIVGPGFIAEAFAAAHEADPDALLVYNDYNVELPGKREKLLRLLGELRAQGVPLGAVGIQGHWELDRIPLDDIAALLGELEALGLEVMVSELDLGVVPRGRWWADGGAHREEIARTDPLADGCPPELLDRQAEQYAALFRLFVDRADTIARVTFWDLHDGRSWLNHFPWEHAEYPLLFDRDAAPKPAFRAVMGVEAGGAD</sequence>
<accession>A0A518H2G7</accession>
<dbReference type="PANTHER" id="PTHR31490">
    <property type="entry name" value="GLYCOSYL HYDROLASE"/>
    <property type="match status" value="1"/>
</dbReference>
<evidence type="ECO:0000256" key="1">
    <source>
        <dbReference type="ARBA" id="ARBA00022801"/>
    </source>
</evidence>
<evidence type="ECO:0000313" key="8">
    <source>
        <dbReference type="Proteomes" id="UP000317835"/>
    </source>
</evidence>
<dbReference type="PRINTS" id="PR00134">
    <property type="entry name" value="GLHYDRLASE10"/>
</dbReference>
<proteinExistence type="inferred from homology"/>
<dbReference type="KEGG" id="tpla:ElP_29070"/>
<dbReference type="EMBL" id="CP036426">
    <property type="protein sequence ID" value="QDV35010.1"/>
    <property type="molecule type" value="Genomic_DNA"/>
</dbReference>
<dbReference type="Pfam" id="PF00331">
    <property type="entry name" value="Glyco_hydro_10"/>
    <property type="match status" value="1"/>
</dbReference>
<dbReference type="PANTHER" id="PTHR31490:SF90">
    <property type="entry name" value="ENDO-1,4-BETA-XYLANASE A"/>
    <property type="match status" value="1"/>
</dbReference>
<dbReference type="RefSeq" id="WP_197446978.1">
    <property type="nucleotide sequence ID" value="NZ_CP036426.1"/>
</dbReference>
<evidence type="ECO:0000259" key="6">
    <source>
        <dbReference type="PROSITE" id="PS51760"/>
    </source>
</evidence>
<keyword evidence="1 5" id="KW-0378">Hydrolase</keyword>
<gene>
    <name evidence="7" type="primary">xynA</name>
    <name evidence="7" type="ORF">ElP_29070</name>
</gene>
<comment type="similarity">
    <text evidence="5">Belongs to the glycosyl hydrolase 10 (cellulase F) family.</text>
</comment>
<dbReference type="SMART" id="SM00633">
    <property type="entry name" value="Glyco_10"/>
    <property type="match status" value="1"/>
</dbReference>
<dbReference type="InterPro" id="IPR001000">
    <property type="entry name" value="GH10_dom"/>
</dbReference>
<keyword evidence="2 5" id="KW-0119">Carbohydrate metabolism</keyword>
<evidence type="ECO:0000256" key="4">
    <source>
        <dbReference type="ARBA" id="ARBA00023326"/>
    </source>
</evidence>
<dbReference type="EC" id="3.2.1.8" evidence="5"/>
<name>A0A518H2G7_9BACT</name>
<keyword evidence="7" id="KW-0858">Xylan degradation</keyword>
<dbReference type="InterPro" id="IPR044846">
    <property type="entry name" value="GH10"/>
</dbReference>
<dbReference type="SUPFAM" id="SSF51445">
    <property type="entry name" value="(Trans)glycosidases"/>
    <property type="match status" value="1"/>
</dbReference>
<dbReference type="AlphaFoldDB" id="A0A518H2G7"/>
<keyword evidence="3 5" id="KW-0326">Glycosidase</keyword>
<dbReference type="GO" id="GO:0045493">
    <property type="term" value="P:xylan catabolic process"/>
    <property type="evidence" value="ECO:0007669"/>
    <property type="project" value="UniProtKB-KW"/>
</dbReference>
<feature type="domain" description="GH10" evidence="6">
    <location>
        <begin position="30"/>
        <end position="376"/>
    </location>
</feature>
<dbReference type="Proteomes" id="UP000317835">
    <property type="component" value="Chromosome"/>
</dbReference>